<evidence type="ECO:0000313" key="1">
    <source>
        <dbReference type="EMBL" id="RNF82755.1"/>
    </source>
</evidence>
<name>A0A3M8SPZ1_PSEPU</name>
<evidence type="ECO:0000313" key="2">
    <source>
        <dbReference type="Proteomes" id="UP000278162"/>
    </source>
</evidence>
<comment type="caution">
    <text evidence="1">The sequence shown here is derived from an EMBL/GenBank/DDBJ whole genome shotgun (WGS) entry which is preliminary data.</text>
</comment>
<protein>
    <submittedName>
        <fullName evidence="1">Uncharacterized protein</fullName>
    </submittedName>
</protein>
<dbReference type="AlphaFoldDB" id="A0A3M8SPZ1"/>
<gene>
    <name evidence="1" type="ORF">EFK07_24395</name>
</gene>
<sequence>MQPIRSTRLLLQALHNPCRSSLVLRMGREAAPSHFWPLAWRLLNSCEQTFIKQLGLRIRCVQLLEEWTHEHVPR</sequence>
<proteinExistence type="predicted"/>
<dbReference type="EMBL" id="RJAI01000069">
    <property type="protein sequence ID" value="RNF82755.1"/>
    <property type="molecule type" value="Genomic_DNA"/>
</dbReference>
<dbReference type="Proteomes" id="UP000278162">
    <property type="component" value="Unassembled WGS sequence"/>
</dbReference>
<accession>A0A3M8SPZ1</accession>
<reference evidence="1 2" key="1">
    <citation type="submission" date="2018-10" db="EMBL/GenBank/DDBJ databases">
        <title>An outbreak of IMP-63 producing strain in France.</title>
        <authorList>
            <person name="Bour M."/>
            <person name="Liapis E."/>
            <person name="Plesiat P."/>
        </authorList>
    </citation>
    <scope>NUCLEOTIDE SEQUENCE [LARGE SCALE GENOMIC DNA]</scope>
    <source>
        <strain evidence="1 2">12917</strain>
    </source>
</reference>
<organism evidence="1 2">
    <name type="scientific">Pseudomonas putida</name>
    <name type="common">Arthrobacter siderocapsulatus</name>
    <dbReference type="NCBI Taxonomy" id="303"/>
    <lineage>
        <taxon>Bacteria</taxon>
        <taxon>Pseudomonadati</taxon>
        <taxon>Pseudomonadota</taxon>
        <taxon>Gammaproteobacteria</taxon>
        <taxon>Pseudomonadales</taxon>
        <taxon>Pseudomonadaceae</taxon>
        <taxon>Pseudomonas</taxon>
    </lineage>
</organism>